<keyword evidence="2" id="KW-0812">Transmembrane</keyword>
<organism evidence="3 4">
    <name type="scientific">Anopheles dirus</name>
    <dbReference type="NCBI Taxonomy" id="7168"/>
    <lineage>
        <taxon>Eukaryota</taxon>
        <taxon>Metazoa</taxon>
        <taxon>Ecdysozoa</taxon>
        <taxon>Arthropoda</taxon>
        <taxon>Hexapoda</taxon>
        <taxon>Insecta</taxon>
        <taxon>Pterygota</taxon>
        <taxon>Neoptera</taxon>
        <taxon>Endopterygota</taxon>
        <taxon>Diptera</taxon>
        <taxon>Nematocera</taxon>
        <taxon>Culicoidea</taxon>
        <taxon>Culicidae</taxon>
        <taxon>Anophelinae</taxon>
        <taxon>Anopheles</taxon>
    </lineage>
</organism>
<dbReference type="EnsemblMetazoa" id="ADIR010883-RA">
    <property type="protein sequence ID" value="ADIR010883-PA"/>
    <property type="gene ID" value="ADIR010883"/>
</dbReference>
<evidence type="ECO:0000313" key="3">
    <source>
        <dbReference type="EnsemblMetazoa" id="ADIR010883-PA"/>
    </source>
</evidence>
<feature type="compositionally biased region" description="Polar residues" evidence="1">
    <location>
        <begin position="156"/>
        <end position="169"/>
    </location>
</feature>
<keyword evidence="2" id="KW-0472">Membrane</keyword>
<feature type="transmembrane region" description="Helical" evidence="2">
    <location>
        <begin position="6"/>
        <end position="33"/>
    </location>
</feature>
<keyword evidence="4" id="KW-1185">Reference proteome</keyword>
<dbReference type="STRING" id="7168.A0A182NT93"/>
<evidence type="ECO:0000313" key="4">
    <source>
        <dbReference type="Proteomes" id="UP000075884"/>
    </source>
</evidence>
<dbReference type="VEuPathDB" id="VectorBase:ADIR010883"/>
<name>A0A182NT93_9DIPT</name>
<keyword evidence="2" id="KW-1133">Transmembrane helix</keyword>
<evidence type="ECO:0000256" key="1">
    <source>
        <dbReference type="SAM" id="MobiDB-lite"/>
    </source>
</evidence>
<protein>
    <submittedName>
        <fullName evidence="3">Uncharacterized protein</fullName>
    </submittedName>
</protein>
<accession>A0A182NT93</accession>
<dbReference type="Proteomes" id="UP000075884">
    <property type="component" value="Unassembled WGS sequence"/>
</dbReference>
<reference evidence="4" key="1">
    <citation type="submission" date="2013-03" db="EMBL/GenBank/DDBJ databases">
        <title>The Genome Sequence of Anopheles dirus WRAIR2.</title>
        <authorList>
            <consortium name="The Broad Institute Genomics Platform"/>
            <person name="Neafsey D.E."/>
            <person name="Walton C."/>
            <person name="Walker B."/>
            <person name="Young S.K."/>
            <person name="Zeng Q."/>
            <person name="Gargeya S."/>
            <person name="Fitzgerald M."/>
            <person name="Haas B."/>
            <person name="Abouelleil A."/>
            <person name="Allen A.W."/>
            <person name="Alvarado L."/>
            <person name="Arachchi H.M."/>
            <person name="Berlin A.M."/>
            <person name="Chapman S.B."/>
            <person name="Gainer-Dewar J."/>
            <person name="Goldberg J."/>
            <person name="Griggs A."/>
            <person name="Gujja S."/>
            <person name="Hansen M."/>
            <person name="Howarth C."/>
            <person name="Imamovic A."/>
            <person name="Ireland A."/>
            <person name="Larimer J."/>
            <person name="McCowan C."/>
            <person name="Murphy C."/>
            <person name="Pearson M."/>
            <person name="Poon T.W."/>
            <person name="Priest M."/>
            <person name="Roberts A."/>
            <person name="Saif S."/>
            <person name="Shea T."/>
            <person name="Sisk P."/>
            <person name="Sykes S."/>
            <person name="Wortman J."/>
            <person name="Nusbaum C."/>
            <person name="Birren B."/>
        </authorList>
    </citation>
    <scope>NUCLEOTIDE SEQUENCE [LARGE SCALE GENOMIC DNA]</scope>
    <source>
        <strain evidence="4">WRAIR2</strain>
    </source>
</reference>
<feature type="region of interest" description="Disordered" evidence="1">
    <location>
        <begin position="151"/>
        <end position="175"/>
    </location>
</feature>
<dbReference type="AlphaFoldDB" id="A0A182NT93"/>
<evidence type="ECO:0000256" key="2">
    <source>
        <dbReference type="SAM" id="Phobius"/>
    </source>
</evidence>
<reference evidence="3" key="2">
    <citation type="submission" date="2020-05" db="UniProtKB">
        <authorList>
            <consortium name="EnsemblMetazoa"/>
        </authorList>
    </citation>
    <scope>IDENTIFICATION</scope>
    <source>
        <strain evidence="3">WRAIR2</strain>
    </source>
</reference>
<sequence length="175" mass="19467">MFQDVSVLGAVQFGCVFWLVNWLVLLLVHSIAINERRTMDKLKGKLKMKSVVQKVMMDTGDDRELAFEDVARLILNAYEEEAHAKEEAFFKFFQKLLLEDENFVGQLQPQDQAGSRQQTAVHLVASRQTGTATAILRALLTAAGKDIRTKTDGVSIPNSASGWSEQTRLASIGDP</sequence>
<proteinExistence type="predicted"/>